<name>A0A1F5DME6_9BACT</name>
<evidence type="ECO:0000313" key="2">
    <source>
        <dbReference type="Proteomes" id="UP000178764"/>
    </source>
</evidence>
<dbReference type="AlphaFoldDB" id="A0A1F5DME6"/>
<evidence type="ECO:0000313" key="1">
    <source>
        <dbReference type="EMBL" id="OGD56234.1"/>
    </source>
</evidence>
<accession>A0A1F5DME6</accession>
<comment type="caution">
    <text evidence="1">The sequence shown here is derived from an EMBL/GenBank/DDBJ whole genome shotgun (WGS) entry which is preliminary data.</text>
</comment>
<dbReference type="EMBL" id="MEZT01000024">
    <property type="protein sequence ID" value="OGD56234.1"/>
    <property type="molecule type" value="Genomic_DNA"/>
</dbReference>
<organism evidence="1 2">
    <name type="scientific">Candidatus Berkelbacteria bacterium RBG_13_40_8</name>
    <dbReference type="NCBI Taxonomy" id="1797467"/>
    <lineage>
        <taxon>Bacteria</taxon>
        <taxon>Candidatus Berkelbacteria</taxon>
    </lineage>
</organism>
<reference evidence="1 2" key="1">
    <citation type="journal article" date="2016" name="Nat. Commun.">
        <title>Thousands of microbial genomes shed light on interconnected biogeochemical processes in an aquifer system.</title>
        <authorList>
            <person name="Anantharaman K."/>
            <person name="Brown C.T."/>
            <person name="Hug L.A."/>
            <person name="Sharon I."/>
            <person name="Castelle C.J."/>
            <person name="Probst A.J."/>
            <person name="Thomas B.C."/>
            <person name="Singh A."/>
            <person name="Wilkins M.J."/>
            <person name="Karaoz U."/>
            <person name="Brodie E.L."/>
            <person name="Williams K.H."/>
            <person name="Hubbard S.S."/>
            <person name="Banfield J.F."/>
        </authorList>
    </citation>
    <scope>NUCLEOTIDE SEQUENCE [LARGE SCALE GENOMIC DNA]</scope>
</reference>
<proteinExistence type="predicted"/>
<dbReference type="Proteomes" id="UP000178764">
    <property type="component" value="Unassembled WGS sequence"/>
</dbReference>
<gene>
    <name evidence="1" type="ORF">A2V71_02835</name>
</gene>
<protein>
    <submittedName>
        <fullName evidence="1">Uncharacterized protein</fullName>
    </submittedName>
</protein>
<sequence>MSDFAGIKIVNNYLPLADEQRKEIIKNLKYLLRDFLNKIIEITINETNCMCGCEEERIVILTVKYSISLKIPYEIHSSDTIKCSYCPKCQDFRYLTPIKLAIQLLNHTF</sequence>